<dbReference type="PROSITE" id="PS51257">
    <property type="entry name" value="PROKAR_LIPOPROTEIN"/>
    <property type="match status" value="1"/>
</dbReference>
<dbReference type="EMBL" id="JAHVHP010000004">
    <property type="protein sequence ID" value="MBY5952865.1"/>
    <property type="molecule type" value="Genomic_DNA"/>
</dbReference>
<proteinExistence type="predicted"/>
<reference evidence="1 2" key="1">
    <citation type="submission" date="2021-06" db="EMBL/GenBank/DDBJ databases">
        <title>44 bacteria genomes isolated from Dapeng, Shenzhen.</title>
        <authorList>
            <person name="Zheng W."/>
            <person name="Yu S."/>
            <person name="Huang Y."/>
        </authorList>
    </citation>
    <scope>NUCLEOTIDE SEQUENCE [LARGE SCALE GENOMIC DNA]</scope>
    <source>
        <strain evidence="1 2">DP5N14-6</strain>
    </source>
</reference>
<comment type="caution">
    <text evidence="1">The sequence shown here is derived from an EMBL/GenBank/DDBJ whole genome shotgun (WGS) entry which is preliminary data.</text>
</comment>
<evidence type="ECO:0000313" key="2">
    <source>
        <dbReference type="Proteomes" id="UP000766609"/>
    </source>
</evidence>
<dbReference type="Proteomes" id="UP000766609">
    <property type="component" value="Unassembled WGS sequence"/>
</dbReference>
<organism evidence="1 2">
    <name type="scientific">Algoriphagus marincola</name>
    <dbReference type="NCBI Taxonomy" id="264027"/>
    <lineage>
        <taxon>Bacteria</taxon>
        <taxon>Pseudomonadati</taxon>
        <taxon>Bacteroidota</taxon>
        <taxon>Cytophagia</taxon>
        <taxon>Cytophagales</taxon>
        <taxon>Cyclobacteriaceae</taxon>
        <taxon>Algoriphagus</taxon>
    </lineage>
</organism>
<evidence type="ECO:0000313" key="1">
    <source>
        <dbReference type="EMBL" id="MBY5952865.1"/>
    </source>
</evidence>
<accession>A0ABS7NCD5</accession>
<name>A0ABS7NCD5_9BACT</name>
<dbReference type="RefSeq" id="WP_222585063.1">
    <property type="nucleotide sequence ID" value="NZ_JAHVHP010000004.1"/>
</dbReference>
<protein>
    <recommendedName>
        <fullName evidence="3">Lipocalin-like domain-containing protein</fullName>
    </recommendedName>
</protein>
<keyword evidence="2" id="KW-1185">Reference proteome</keyword>
<sequence length="167" mass="18968">MKKLTLFLIPVLLLVISCSEDKDELPVSYLNGTYELAYENTDRGLWYIDQLNFSSNGTITRQGLVRIAPDGADLGWYSYSEGSYSVRGEEYRVDVESIYQMEFESEEFYVPLEELVLLEDYNPGPQVGNLRQEANGKIIAISFPCNDMFNSGVNLICLGEQKYAMVN</sequence>
<evidence type="ECO:0008006" key="3">
    <source>
        <dbReference type="Google" id="ProtNLM"/>
    </source>
</evidence>
<gene>
    <name evidence="1" type="ORF">KUV23_17925</name>
</gene>